<evidence type="ECO:0008006" key="4">
    <source>
        <dbReference type="Google" id="ProtNLM"/>
    </source>
</evidence>
<sequence length="307" mass="35467">MKTLLLCTLLLAISWPAAAYKLKLQHHEQHTQFHYHFSFANQPQQLSFSITNAELTDDFRQFRRFQTSLLQQYLWRDLKAHVARYPGARIQRQAPHNSLSYRLQLRDPALLQQLQQELQSLIAERTQHYLQQEYYYQQTMPLGEQIIIPDHVRFMQDSLQGLLPVAEALHSTLQNIPRRDSVHYIAAWLQQIPYQDLSDRQHSAGTSYSPPLSMLRQNRGDCDSKAVLLAALVRMLLPDVKMAFIYLPGHAMLAMQLPVDAGDDSVSIESQRYLLLDPTGPAQLAPGQISPELKIYTLNNQFGYRLF</sequence>
<proteinExistence type="predicted"/>
<feature type="chain" id="PRO_5045914969" description="Transglutaminase domain-containing protein" evidence="1">
    <location>
        <begin position="20"/>
        <end position="307"/>
    </location>
</feature>
<organism evidence="2 3">
    <name type="scientific">Rheinheimera maricola</name>
    <dbReference type="NCBI Taxonomy" id="2793282"/>
    <lineage>
        <taxon>Bacteria</taxon>
        <taxon>Pseudomonadati</taxon>
        <taxon>Pseudomonadota</taxon>
        <taxon>Gammaproteobacteria</taxon>
        <taxon>Chromatiales</taxon>
        <taxon>Chromatiaceae</taxon>
        <taxon>Rheinheimera</taxon>
    </lineage>
</organism>
<reference evidence="2 3" key="2">
    <citation type="submission" date="2021-08" db="EMBL/GenBank/DDBJ databases">
        <title>Rheinheimera aquimaris sp. nov., isolated from seawater of the East Sea in Korea.</title>
        <authorList>
            <person name="Kim K.H."/>
            <person name="Wenting R."/>
            <person name="Kim K.R."/>
            <person name="Jeon C.O."/>
        </authorList>
    </citation>
    <scope>NUCLEOTIDE SEQUENCE [LARGE SCALE GENOMIC DNA]</scope>
    <source>
        <strain evidence="2 3">MA-13</strain>
    </source>
</reference>
<evidence type="ECO:0000313" key="3">
    <source>
        <dbReference type="Proteomes" id="UP000663814"/>
    </source>
</evidence>
<dbReference type="EMBL" id="JAERPS020000004">
    <property type="protein sequence ID" value="MBZ9612264.1"/>
    <property type="molecule type" value="Genomic_DNA"/>
</dbReference>
<protein>
    <recommendedName>
        <fullName evidence="4">Transglutaminase domain-containing protein</fullName>
    </recommendedName>
</protein>
<keyword evidence="3" id="KW-1185">Reference proteome</keyword>
<dbReference type="RefSeq" id="WP_205311601.1">
    <property type="nucleotide sequence ID" value="NZ_JAERPS020000004.1"/>
</dbReference>
<accession>A0ABS7X9N4</accession>
<dbReference type="Proteomes" id="UP000663814">
    <property type="component" value="Unassembled WGS sequence"/>
</dbReference>
<gene>
    <name evidence="2" type="ORF">I4W93_011720</name>
</gene>
<name>A0ABS7X9N4_9GAMM</name>
<comment type="caution">
    <text evidence="2">The sequence shown here is derived from an EMBL/GenBank/DDBJ whole genome shotgun (WGS) entry which is preliminary data.</text>
</comment>
<keyword evidence="1" id="KW-0732">Signal</keyword>
<reference evidence="2 3" key="1">
    <citation type="submission" date="2020-12" db="EMBL/GenBank/DDBJ databases">
        <authorList>
            <person name="Ruan W."/>
            <person name="Khan S.A."/>
            <person name="Jeon C.O."/>
        </authorList>
    </citation>
    <scope>NUCLEOTIDE SEQUENCE [LARGE SCALE GENOMIC DNA]</scope>
    <source>
        <strain evidence="2 3">MA-13</strain>
    </source>
</reference>
<evidence type="ECO:0000313" key="2">
    <source>
        <dbReference type="EMBL" id="MBZ9612264.1"/>
    </source>
</evidence>
<feature type="signal peptide" evidence="1">
    <location>
        <begin position="1"/>
        <end position="19"/>
    </location>
</feature>
<evidence type="ECO:0000256" key="1">
    <source>
        <dbReference type="SAM" id="SignalP"/>
    </source>
</evidence>
<dbReference type="Gene3D" id="3.10.620.30">
    <property type="match status" value="1"/>
</dbReference>